<reference evidence="1" key="1">
    <citation type="journal article" date="2015" name="Proc. Natl. Acad. Sci. U.S.A.">
        <title>Networks of energetic and metabolic interactions define dynamics in microbial communities.</title>
        <authorList>
            <person name="Embree M."/>
            <person name="Liu J.K."/>
            <person name="Al-Bassam M.M."/>
            <person name="Zengler K."/>
        </authorList>
    </citation>
    <scope>NUCLEOTIDE SEQUENCE</scope>
</reference>
<comment type="caution">
    <text evidence="1">The sequence shown here is derived from an EMBL/GenBank/DDBJ whole genome shotgun (WGS) entry which is preliminary data.</text>
</comment>
<accession>A0A0W8FCU4</accession>
<evidence type="ECO:0000313" key="1">
    <source>
        <dbReference type="EMBL" id="KUG18625.1"/>
    </source>
</evidence>
<proteinExistence type="predicted"/>
<dbReference type="InterPro" id="IPR009057">
    <property type="entry name" value="Homeodomain-like_sf"/>
</dbReference>
<dbReference type="SUPFAM" id="SSF46689">
    <property type="entry name" value="Homeodomain-like"/>
    <property type="match status" value="1"/>
</dbReference>
<protein>
    <submittedName>
        <fullName evidence="1">Mobile element protein</fullName>
    </submittedName>
</protein>
<sequence>MKKYIVTLTEEERKTLSDIASKGKQRSQKILNALILLGCDKGDYQTEHSTNEEMSRVLQISMRKIDRVKKRFVEGGLDAALDKRTGNRIYAKKTDGDFEAHLIALSCSEPPEGFARWSLRLLADKVVELNYIDSISHETVRRILKKTRSSLGNKRDG</sequence>
<dbReference type="Pfam" id="PF13565">
    <property type="entry name" value="HTH_32"/>
    <property type="match status" value="1"/>
</dbReference>
<name>A0A0W8FCU4_9ZZZZ</name>
<gene>
    <name evidence="1" type="ORF">ASZ90_011647</name>
</gene>
<dbReference type="AlphaFoldDB" id="A0A0W8FCU4"/>
<organism evidence="1">
    <name type="scientific">hydrocarbon metagenome</name>
    <dbReference type="NCBI Taxonomy" id="938273"/>
    <lineage>
        <taxon>unclassified sequences</taxon>
        <taxon>metagenomes</taxon>
        <taxon>ecological metagenomes</taxon>
    </lineage>
</organism>
<dbReference type="EMBL" id="LNQE01001370">
    <property type="protein sequence ID" value="KUG18625.1"/>
    <property type="molecule type" value="Genomic_DNA"/>
</dbReference>